<reference evidence="1 2" key="1">
    <citation type="journal article" date="2019" name="BMC Genomics">
        <title>Chromosome level assembly and comparative genome analysis confirm lager-brewing yeasts originated from a single hybridization.</title>
        <authorList>
            <person name="Salazar A.N."/>
            <person name="Gorter de Vries A.R."/>
            <person name="van den Broek M."/>
            <person name="Brouwers N."/>
            <person name="de la Torre Cortes P."/>
            <person name="Kuijpers N.G.A."/>
            <person name="Daran J.G."/>
            <person name="Abeel T."/>
        </authorList>
    </citation>
    <scope>NUCLEOTIDE SEQUENCE [LARGE SCALE GENOMIC DNA]</scope>
    <source>
        <strain evidence="1 2">CBS 1483</strain>
    </source>
</reference>
<keyword evidence="2" id="KW-1185">Reference proteome</keyword>
<dbReference type="EMBL" id="CP048985">
    <property type="protein sequence ID" value="QID78727.1"/>
    <property type="molecule type" value="Genomic_DNA"/>
</dbReference>
<name>A0A6C1DQ49_SACPS</name>
<evidence type="ECO:0000313" key="2">
    <source>
        <dbReference type="Proteomes" id="UP000501346"/>
    </source>
</evidence>
<dbReference type="Proteomes" id="UP000501346">
    <property type="component" value="Chromosome ScIV"/>
</dbReference>
<dbReference type="AlphaFoldDB" id="A0A6C1DQ49"/>
<accession>A0A6C1DQ49</accession>
<protein>
    <submittedName>
        <fullName evidence="1">Uncharacterized protein</fullName>
    </submittedName>
</protein>
<organism evidence="1 2">
    <name type="scientific">Saccharomyces pastorianus</name>
    <name type="common">Lager yeast</name>
    <name type="synonym">Saccharomyces cerevisiae x Saccharomyces eubayanus</name>
    <dbReference type="NCBI Taxonomy" id="27292"/>
    <lineage>
        <taxon>Eukaryota</taxon>
        <taxon>Fungi</taxon>
        <taxon>Dikarya</taxon>
        <taxon>Ascomycota</taxon>
        <taxon>Saccharomycotina</taxon>
        <taxon>Saccharomycetes</taxon>
        <taxon>Saccharomycetales</taxon>
        <taxon>Saccharomycetaceae</taxon>
        <taxon>Saccharomyces</taxon>
    </lineage>
</organism>
<evidence type="ECO:0000313" key="1">
    <source>
        <dbReference type="EMBL" id="QID78727.1"/>
    </source>
</evidence>
<sequence>MNDGQFLFQRNDPIILYTFLLKSNYIVFRSIDERLCDFVFYIDHFLNKRISYRIPILIRNNNTNILNNCPSSFPPLVDLVGHRLVAAEDNPVAVDLVDNNLVVVDLVDNNLAVGVLVGSNLVVGSLVFALLTCFEDG</sequence>
<gene>
    <name evidence="1" type="ORF">GRS66_000946</name>
</gene>
<dbReference type="OrthoDB" id="4068167at2759"/>
<proteinExistence type="predicted"/>